<sequence>MVKAPVLPSVPQQQQQQQTYNQKEVIGQQQQQQQQPVLQQHFHQFSFPPPQTQYFQIGSVKKHRRPQMATEPPGGGGGGGRSGVVSVTPTPTTTTTAAIAVVTPTARTVPVSAAAPSSANGGAVGATQILSIQPAGTNQRIQPMHHIHHHHHHQLINGIATVATASAAAGAAATIVAASGGPMPANAAAAAAVNAAAWPIVEPVFHFGGFELQTRPYCPAHPQPSEHVVHFHIGAGVSVTFQLGNSREIIQGPVTVPMVSQNGTTPIPMPVQVPAGHMMQQIVDENGTLRHVILSTQHQQLGQGGVQHHIHGHFINGSTPPFFNPLAAGYQTGPGSGAPHLYQSPIMTGAVGAAAAAAVAAAGGAGAGAGGGAHTLHTPQTNVTHSPSPPHSNNQYHKDERAIRQHTKLVRKLENQKQRELNASIVTPINSPRKHTEVNGNVRKHQLQQQHQQQQPHHQQQLQQQQQQHQHQPPPLHLQQQQQLHHHLHPSSAVIQRNGTSSSVATSDDGEEESSSIPEEEDDTQAIVEHLSSVQSPQVNEITSRSALFQWAIPIPVPPSEALPFSTQDLHYEVLLSDPGKENKYKSIFKGNSLSCMVQDLKPGQEYTVRLQVYLDQLHGAPTEPTVFNTPACEPDVPKAPTLIARSKNSLQLRWNAAADNGAHITNYILEYDNGKYNGMIHLINSQNCDFVEVCKTKGKQFTVNKLHPSMSYIFRLAAVNEYGRSGYSDMVKYNTAGNPPSQPAPPTLQHATASSLKLAWQRRSASEGFTLQMNDLDQGYGYKNIYTGPDTVYECVGLRRATTFQFRVKAENENGVSPFSKEVVFKTMPSCPTRPAKPQVKGKIHATGFKVKWDPPVDTGGAEINLYHLEISSGATYERIYSGRESETMIERLSPGTTYQIRVLCEGPGGISAFSDLSLVTTEPEVPGAPPRPHCNGAPTPYAACLIWDKPDYNGGAPVLEYEMEVEMTNKSRNSCYRGKDQFCVVKDLRPGEMYTVQVRAINRIGAGGWSEEYSFHAGAAPPNAPKDLNIILKSPTHLTVIWDEPHCNGAPISEYILQSSSSADQLPSSPEELLFQTVYHGLQRTAELKNLAPFTNYHFRVCAVNSAGSSRYSAIFSQKTPAAPPNVPVLGQHKITARSILICWETPQSNGSPIVQYKIECNDRVIIVDASSTLCRRSNENSSAKKFDEVEDSDEEVEEEDSEEDEEKAEQNEDSSEDMTDRAEANLEESSTNTPNASSTNRNEMLIEELHPESSYKLRMQAVNEIGNGPFSSFIKFTTAPLPPKPPKLECIQFGFAHLKLRWGEGKNLADLARYYVEMENHRTGEYQNVYTGTRSTCKVMKLHELTPYTFRIAVETKHAGMGDFSEDFVFATLAATPNTIKAPRVFIEPLNSSPQHPPSSSSSLNGSVNNLTVVQGSTHLTTATTGSSGSAQGQNSLTVEWQTSRNNPFSDPVEYVLHMAKAKDQEFSEVYRGHGTRHTLHSLSLGHYLFKVCPVRIRSSGEEIHGQFSPVLHHQLTPHRIPLGSRHSGHDEVDGPGTKYYAGNVVNRRGELILSSNSDSHHHSGSTVYAASSNASAAQSLLHLPKGGNLVQTVSELLETDSSKAVVGVLVFIILSVIVAAFLK</sequence>
<feature type="compositionally biased region" description="Low complexity" evidence="1">
    <location>
        <begin position="1232"/>
        <end position="1245"/>
    </location>
</feature>
<accession>A0ABM1ZQH0</accession>
<name>A0ABM1ZQH0_AEDAL</name>
<feature type="compositionally biased region" description="Basic and acidic residues" evidence="1">
    <location>
        <begin position="1180"/>
        <end position="1190"/>
    </location>
</feature>
<dbReference type="Gene3D" id="2.60.40.10">
    <property type="entry name" value="Immunoglobulins"/>
    <property type="match status" value="9"/>
</dbReference>
<dbReference type="Pfam" id="PF00041">
    <property type="entry name" value="fn3"/>
    <property type="match status" value="6"/>
</dbReference>
<reference evidence="4" key="2">
    <citation type="submission" date="2025-05" db="UniProtKB">
        <authorList>
            <consortium name="EnsemblMetazoa"/>
        </authorList>
    </citation>
    <scope>IDENTIFICATION</scope>
    <source>
        <strain evidence="4">Foshan</strain>
    </source>
</reference>
<evidence type="ECO:0000256" key="2">
    <source>
        <dbReference type="SAM" id="Phobius"/>
    </source>
</evidence>
<feature type="domain" description="Fibronectin type-III" evidence="3">
    <location>
        <begin position="931"/>
        <end position="1024"/>
    </location>
</feature>
<feature type="domain" description="Fibronectin type-III" evidence="3">
    <location>
        <begin position="533"/>
        <end position="633"/>
    </location>
</feature>
<dbReference type="InterPro" id="IPR013783">
    <property type="entry name" value="Ig-like_fold"/>
</dbReference>
<dbReference type="Proteomes" id="UP000069940">
    <property type="component" value="Unassembled WGS sequence"/>
</dbReference>
<dbReference type="EnsemblMetazoa" id="AALFPA23_020695.R30563">
    <property type="protein sequence ID" value="AALFPA23_020695.P30563"/>
    <property type="gene ID" value="AALFPA23_020695"/>
</dbReference>
<feature type="compositionally biased region" description="Polar residues" evidence="1">
    <location>
        <begin position="493"/>
        <end position="506"/>
    </location>
</feature>
<keyword evidence="2" id="KW-0472">Membrane</keyword>
<dbReference type="PANTHER" id="PTHR24099">
    <property type="entry name" value="E3 UBIQUITIN-PROTEIN LIGASE TRIM36-RELATED"/>
    <property type="match status" value="1"/>
</dbReference>
<dbReference type="CDD" id="cd00063">
    <property type="entry name" value="FN3"/>
    <property type="match status" value="8"/>
</dbReference>
<dbReference type="RefSeq" id="XP_062704971.1">
    <property type="nucleotide sequence ID" value="XM_062848987.1"/>
</dbReference>
<feature type="region of interest" description="Disordered" evidence="1">
    <location>
        <begin position="364"/>
        <end position="396"/>
    </location>
</feature>
<dbReference type="PROSITE" id="PS50853">
    <property type="entry name" value="FN3"/>
    <property type="match status" value="7"/>
</dbReference>
<feature type="compositionally biased region" description="Acidic residues" evidence="1">
    <location>
        <begin position="508"/>
        <end position="523"/>
    </location>
</feature>
<evidence type="ECO:0000313" key="5">
    <source>
        <dbReference type="Proteomes" id="UP000069940"/>
    </source>
</evidence>
<dbReference type="InterPro" id="IPR036116">
    <property type="entry name" value="FN3_sf"/>
</dbReference>
<evidence type="ECO:0000259" key="3">
    <source>
        <dbReference type="PROSITE" id="PS50853"/>
    </source>
</evidence>
<feature type="transmembrane region" description="Helical" evidence="2">
    <location>
        <begin position="1608"/>
        <end position="1626"/>
    </location>
</feature>
<protein>
    <recommendedName>
        <fullName evidence="3">Fibronectin type-III domain-containing protein</fullName>
    </recommendedName>
</protein>
<dbReference type="EnsemblMetazoa" id="AALFPA23_020695.R30559">
    <property type="protein sequence ID" value="AALFPA23_020695.P30559"/>
    <property type="gene ID" value="AALFPA23_020695"/>
</dbReference>
<feature type="region of interest" description="Disordered" evidence="1">
    <location>
        <begin position="414"/>
        <end position="523"/>
    </location>
</feature>
<keyword evidence="2" id="KW-0812">Transmembrane</keyword>
<feature type="domain" description="Fibronectin type-III" evidence="3">
    <location>
        <begin position="835"/>
        <end position="926"/>
    </location>
</feature>
<feature type="domain" description="Fibronectin type-III" evidence="3">
    <location>
        <begin position="637"/>
        <end position="739"/>
    </location>
</feature>
<evidence type="ECO:0000256" key="1">
    <source>
        <dbReference type="SAM" id="MobiDB-lite"/>
    </source>
</evidence>
<dbReference type="GeneID" id="109411726"/>
<feature type="domain" description="Fibronectin type-III" evidence="3">
    <location>
        <begin position="1285"/>
        <end position="1378"/>
    </location>
</feature>
<dbReference type="InterPro" id="IPR003961">
    <property type="entry name" value="FN3_dom"/>
</dbReference>
<feature type="region of interest" description="Disordered" evidence="1">
    <location>
        <begin position="59"/>
        <end position="90"/>
    </location>
</feature>
<feature type="region of interest" description="Disordered" evidence="1">
    <location>
        <begin position="1180"/>
        <end position="1245"/>
    </location>
</feature>
<keyword evidence="5" id="KW-1185">Reference proteome</keyword>
<feature type="compositionally biased region" description="Polar residues" evidence="1">
    <location>
        <begin position="377"/>
        <end position="395"/>
    </location>
</feature>
<dbReference type="SMART" id="SM00060">
    <property type="entry name" value="FN3"/>
    <property type="match status" value="9"/>
</dbReference>
<dbReference type="PANTHER" id="PTHR24099:SF11">
    <property type="entry name" value="FIBRONECTIN TYPE III DOMAIN-CONTAINING 3BA-RELATED"/>
    <property type="match status" value="1"/>
</dbReference>
<dbReference type="RefSeq" id="XP_062704972.1">
    <property type="nucleotide sequence ID" value="XM_062848988.1"/>
</dbReference>
<feature type="region of interest" description="Disordered" evidence="1">
    <location>
        <begin position="1392"/>
        <end position="1411"/>
    </location>
</feature>
<evidence type="ECO:0000313" key="4">
    <source>
        <dbReference type="EnsemblMetazoa" id="AALFPA23_020695.P30559"/>
    </source>
</evidence>
<feature type="domain" description="Fibronectin type-III" evidence="3">
    <location>
        <begin position="743"/>
        <end position="831"/>
    </location>
</feature>
<feature type="compositionally biased region" description="Gly residues" evidence="1">
    <location>
        <begin position="364"/>
        <end position="373"/>
    </location>
</feature>
<dbReference type="SUPFAM" id="SSF49265">
    <property type="entry name" value="Fibronectin type III"/>
    <property type="match status" value="6"/>
</dbReference>
<feature type="compositionally biased region" description="Low complexity" evidence="1">
    <location>
        <begin position="447"/>
        <end position="483"/>
    </location>
</feature>
<organism evidence="4 5">
    <name type="scientific">Aedes albopictus</name>
    <name type="common">Asian tiger mosquito</name>
    <name type="synonym">Stegomyia albopicta</name>
    <dbReference type="NCBI Taxonomy" id="7160"/>
    <lineage>
        <taxon>Eukaryota</taxon>
        <taxon>Metazoa</taxon>
        <taxon>Ecdysozoa</taxon>
        <taxon>Arthropoda</taxon>
        <taxon>Hexapoda</taxon>
        <taxon>Insecta</taxon>
        <taxon>Pterygota</taxon>
        <taxon>Neoptera</taxon>
        <taxon>Endopterygota</taxon>
        <taxon>Diptera</taxon>
        <taxon>Nematocera</taxon>
        <taxon>Culicoidea</taxon>
        <taxon>Culicidae</taxon>
        <taxon>Culicinae</taxon>
        <taxon>Aedini</taxon>
        <taxon>Aedes</taxon>
        <taxon>Stegomyia</taxon>
    </lineage>
</organism>
<dbReference type="InterPro" id="IPR050617">
    <property type="entry name" value="E3_ligase_FN3/SPRY"/>
</dbReference>
<feature type="domain" description="Fibronectin type-III" evidence="3">
    <location>
        <begin position="1026"/>
        <end position="1125"/>
    </location>
</feature>
<reference evidence="5" key="1">
    <citation type="journal article" date="2015" name="Proc. Natl. Acad. Sci. U.S.A.">
        <title>Genome sequence of the Asian Tiger mosquito, Aedes albopictus, reveals insights into its biology, genetics, and evolution.</title>
        <authorList>
            <person name="Chen X.G."/>
            <person name="Jiang X."/>
            <person name="Gu J."/>
            <person name="Xu M."/>
            <person name="Wu Y."/>
            <person name="Deng Y."/>
            <person name="Zhang C."/>
            <person name="Bonizzoni M."/>
            <person name="Dermauw W."/>
            <person name="Vontas J."/>
            <person name="Armbruster P."/>
            <person name="Huang X."/>
            <person name="Yang Y."/>
            <person name="Zhang H."/>
            <person name="He W."/>
            <person name="Peng H."/>
            <person name="Liu Y."/>
            <person name="Wu K."/>
            <person name="Chen J."/>
            <person name="Lirakis M."/>
            <person name="Topalis P."/>
            <person name="Van Leeuwen T."/>
            <person name="Hall A.B."/>
            <person name="Jiang X."/>
            <person name="Thorpe C."/>
            <person name="Mueller R.L."/>
            <person name="Sun C."/>
            <person name="Waterhouse R.M."/>
            <person name="Yan G."/>
            <person name="Tu Z.J."/>
            <person name="Fang X."/>
            <person name="James A.A."/>
        </authorList>
    </citation>
    <scope>NUCLEOTIDE SEQUENCE [LARGE SCALE GENOMIC DNA]</scope>
    <source>
        <strain evidence="5">Foshan</strain>
    </source>
</reference>
<proteinExistence type="predicted"/>
<feature type="compositionally biased region" description="Acidic residues" evidence="1">
    <location>
        <begin position="1191"/>
        <end position="1220"/>
    </location>
</feature>
<feature type="compositionally biased region" description="Gly residues" evidence="1">
    <location>
        <begin position="73"/>
        <end position="82"/>
    </location>
</feature>
<keyword evidence="2" id="KW-1133">Transmembrane helix</keyword>